<dbReference type="AlphaFoldDB" id="A0A4R1I0N3"/>
<name>A0A4R1I0N3_ANCAQ</name>
<dbReference type="PANTHER" id="PTHR10272:SF0">
    <property type="entry name" value="PLATELET-ACTIVATING FACTOR ACETYLHYDROLASE"/>
    <property type="match status" value="1"/>
</dbReference>
<protein>
    <submittedName>
        <fullName evidence="6">Putative dienelactone hydrolase</fullName>
    </submittedName>
</protein>
<keyword evidence="3" id="KW-0443">Lipid metabolism</keyword>
<sequence length="350" mass="37004">MMRIALVAVAWFLVTCHTGTPAHAGGATGFRQFQISASDGSRKLDVAVWYPTQAGGEARLIGDNVVFVGQSVLPDAPPEPGRHPLVVLSHGFSGNLLNQAWLAVDLARRGYVVAAVNHPGTTTRNMDERIGSRLWERPRDISHVIDELTRAPAWSGVVSPDKVAVIGHSLGGWTVMEIAGARFDAARFDADCRVNTALAACDVYRQLGAGADSEARAALGQDLSDPRVKAVVSLDLGLARGFEPESLSRLHVPVLVMAADGGDAHLPAELESRHLASGLPQSATRYIGVPGATHFSFLNLCKPGGSELLEKEVPGDGRVCRDADGAARATIHHQVADEIAGFLDASLGAR</sequence>
<evidence type="ECO:0000313" key="7">
    <source>
        <dbReference type="Proteomes" id="UP000295030"/>
    </source>
</evidence>
<organism evidence="6 7">
    <name type="scientific">Ancylobacter aquaticus</name>
    <dbReference type="NCBI Taxonomy" id="100"/>
    <lineage>
        <taxon>Bacteria</taxon>
        <taxon>Pseudomonadati</taxon>
        <taxon>Pseudomonadota</taxon>
        <taxon>Alphaproteobacteria</taxon>
        <taxon>Hyphomicrobiales</taxon>
        <taxon>Xanthobacteraceae</taxon>
        <taxon>Ancylobacter</taxon>
    </lineage>
</organism>
<feature type="chain" id="PRO_5020680761" evidence="4">
    <location>
        <begin position="25"/>
        <end position="350"/>
    </location>
</feature>
<evidence type="ECO:0000256" key="3">
    <source>
        <dbReference type="ARBA" id="ARBA00023098"/>
    </source>
</evidence>
<keyword evidence="4" id="KW-0732">Signal</keyword>
<gene>
    <name evidence="6" type="ORF">EV667_2260</name>
</gene>
<feature type="domain" description="AB hydrolase-1" evidence="5">
    <location>
        <begin position="86"/>
        <end position="298"/>
    </location>
</feature>
<dbReference type="EMBL" id="SMFY01000002">
    <property type="protein sequence ID" value="TCK28258.1"/>
    <property type="molecule type" value="Genomic_DNA"/>
</dbReference>
<dbReference type="Proteomes" id="UP000295030">
    <property type="component" value="Unassembled WGS sequence"/>
</dbReference>
<evidence type="ECO:0000259" key="5">
    <source>
        <dbReference type="Pfam" id="PF12697"/>
    </source>
</evidence>
<keyword evidence="7" id="KW-1185">Reference proteome</keyword>
<comment type="caution">
    <text evidence="6">The sequence shown here is derived from an EMBL/GenBank/DDBJ whole genome shotgun (WGS) entry which is preliminary data.</text>
</comment>
<dbReference type="InterPro" id="IPR000073">
    <property type="entry name" value="AB_hydrolase_1"/>
</dbReference>
<evidence type="ECO:0000256" key="1">
    <source>
        <dbReference type="ARBA" id="ARBA00022801"/>
    </source>
</evidence>
<evidence type="ECO:0000256" key="2">
    <source>
        <dbReference type="ARBA" id="ARBA00022963"/>
    </source>
</evidence>
<evidence type="ECO:0000313" key="6">
    <source>
        <dbReference type="EMBL" id="TCK28258.1"/>
    </source>
</evidence>
<dbReference type="InterPro" id="IPR016986">
    <property type="entry name" value="UCP031982_abhydr"/>
</dbReference>
<dbReference type="PIRSF" id="PIRSF031982">
    <property type="entry name" value="UCP031982_abhydr"/>
    <property type="match status" value="1"/>
</dbReference>
<dbReference type="PANTHER" id="PTHR10272">
    <property type="entry name" value="PLATELET-ACTIVATING FACTOR ACETYLHYDROLASE"/>
    <property type="match status" value="1"/>
</dbReference>
<dbReference type="SUPFAM" id="SSF53474">
    <property type="entry name" value="alpha/beta-Hydrolases"/>
    <property type="match status" value="1"/>
</dbReference>
<proteinExistence type="predicted"/>
<dbReference type="Pfam" id="PF12697">
    <property type="entry name" value="Abhydrolase_6"/>
    <property type="match status" value="1"/>
</dbReference>
<keyword evidence="2" id="KW-0442">Lipid degradation</keyword>
<dbReference type="GO" id="GO:0016042">
    <property type="term" value="P:lipid catabolic process"/>
    <property type="evidence" value="ECO:0007669"/>
    <property type="project" value="UniProtKB-KW"/>
</dbReference>
<dbReference type="InterPro" id="IPR029058">
    <property type="entry name" value="AB_hydrolase_fold"/>
</dbReference>
<reference evidence="6 7" key="1">
    <citation type="submission" date="2019-03" db="EMBL/GenBank/DDBJ databases">
        <title>Genomic Encyclopedia of Type Strains, Phase IV (KMG-IV): sequencing the most valuable type-strain genomes for metagenomic binning, comparative biology and taxonomic classification.</title>
        <authorList>
            <person name="Goeker M."/>
        </authorList>
    </citation>
    <scope>NUCLEOTIDE SEQUENCE [LARGE SCALE GENOMIC DNA]</scope>
    <source>
        <strain evidence="6 7">DSM 101</strain>
    </source>
</reference>
<keyword evidence="1 6" id="KW-0378">Hydrolase</keyword>
<feature type="signal peptide" evidence="4">
    <location>
        <begin position="1"/>
        <end position="24"/>
    </location>
</feature>
<accession>A0A4R1I0N3</accession>
<dbReference type="Gene3D" id="3.40.50.1820">
    <property type="entry name" value="alpha/beta hydrolase"/>
    <property type="match status" value="1"/>
</dbReference>
<evidence type="ECO:0000256" key="4">
    <source>
        <dbReference type="SAM" id="SignalP"/>
    </source>
</evidence>
<dbReference type="GO" id="GO:0003847">
    <property type="term" value="F:1-alkyl-2-acetylglycerophosphocholine esterase activity"/>
    <property type="evidence" value="ECO:0007669"/>
    <property type="project" value="TreeGrafter"/>
</dbReference>
<dbReference type="RefSeq" id="WP_207907741.1">
    <property type="nucleotide sequence ID" value="NZ_SMFY01000002.1"/>
</dbReference>